<dbReference type="EMBL" id="CP063196">
    <property type="protein sequence ID" value="UOE20983.1"/>
    <property type="molecule type" value="Genomic_DNA"/>
</dbReference>
<dbReference type="SUPFAM" id="SSF53800">
    <property type="entry name" value="Chelatase"/>
    <property type="match status" value="1"/>
</dbReference>
<protein>
    <submittedName>
        <fullName evidence="3">Sirohydrochlorin chelatase</fullName>
    </submittedName>
</protein>
<dbReference type="GO" id="GO:0046872">
    <property type="term" value="F:metal ion binding"/>
    <property type="evidence" value="ECO:0007669"/>
    <property type="project" value="UniProtKB-KW"/>
</dbReference>
<evidence type="ECO:0000256" key="2">
    <source>
        <dbReference type="ARBA" id="ARBA00023239"/>
    </source>
</evidence>
<proteinExistence type="predicted"/>
<dbReference type="Pfam" id="PF01903">
    <property type="entry name" value="CbiX"/>
    <property type="match status" value="2"/>
</dbReference>
<dbReference type="InterPro" id="IPR002762">
    <property type="entry name" value="CbiX-like"/>
</dbReference>
<evidence type="ECO:0000313" key="3">
    <source>
        <dbReference type="EMBL" id="UOE20983.1"/>
    </source>
</evidence>
<evidence type="ECO:0000313" key="4">
    <source>
        <dbReference type="Proteomes" id="UP000265719"/>
    </source>
</evidence>
<dbReference type="KEGG" id="thao:NI17_007405"/>
<dbReference type="Gene3D" id="3.40.50.1400">
    <property type="match status" value="2"/>
</dbReference>
<sequence>MRPALVVAVHGTRDVRGTEAARALVGRVAARVDARVELAFADVRAPDVGAVAAAVAGPVVVVPAFLASGYHVRVDIPAQLERVGRCDVCVTEALGADPRLVVAAAARLVEAGWRPGDAVVLAAAGSSDPGALAEVADAAERLGRLVGARVRVAYAATASPRVDEVVAGLRAAGHERVAVASWLLAPGLFHARVVGSGADVVAGPLFADEGVVEAVVERYRRASVAVPA</sequence>
<reference evidence="3" key="1">
    <citation type="submission" date="2020-10" db="EMBL/GenBank/DDBJ databases">
        <title>De novo genome project of the cellulose decomposer Thermobifida halotolerans type strain.</title>
        <authorList>
            <person name="Nagy I."/>
            <person name="Horvath B."/>
            <person name="Kukolya J."/>
            <person name="Nagy I."/>
            <person name="Orsini M."/>
        </authorList>
    </citation>
    <scope>NUCLEOTIDE SEQUENCE</scope>
    <source>
        <strain evidence="3">DSM 44931</strain>
    </source>
</reference>
<keyword evidence="4" id="KW-1185">Reference proteome</keyword>
<dbReference type="AlphaFoldDB" id="A0AA97M015"/>
<name>A0AA97M015_9ACTN</name>
<keyword evidence="1" id="KW-0479">Metal-binding</keyword>
<dbReference type="InterPro" id="IPR050963">
    <property type="entry name" value="Sirohydro_Cobaltochel/CbiX"/>
</dbReference>
<gene>
    <name evidence="3" type="ORF">NI17_007405</name>
</gene>
<dbReference type="Proteomes" id="UP000265719">
    <property type="component" value="Chromosome"/>
</dbReference>
<dbReference type="PANTHER" id="PTHR33542">
    <property type="entry name" value="SIROHYDROCHLORIN FERROCHELATASE, CHLOROPLASTIC"/>
    <property type="match status" value="1"/>
</dbReference>
<dbReference type="RefSeq" id="WP_068693174.1">
    <property type="nucleotide sequence ID" value="NZ_CP063196.1"/>
</dbReference>
<evidence type="ECO:0000256" key="1">
    <source>
        <dbReference type="ARBA" id="ARBA00022723"/>
    </source>
</evidence>
<dbReference type="PANTHER" id="PTHR33542:SF5">
    <property type="entry name" value="FERROCHELATASE CHE1"/>
    <property type="match status" value="1"/>
</dbReference>
<keyword evidence="2" id="KW-0456">Lyase</keyword>
<accession>A0AA97M015</accession>
<dbReference type="GO" id="GO:0016829">
    <property type="term" value="F:lyase activity"/>
    <property type="evidence" value="ECO:0007669"/>
    <property type="project" value="UniProtKB-KW"/>
</dbReference>
<organism evidence="3 4">
    <name type="scientific">Thermobifida halotolerans</name>
    <dbReference type="NCBI Taxonomy" id="483545"/>
    <lineage>
        <taxon>Bacteria</taxon>
        <taxon>Bacillati</taxon>
        <taxon>Actinomycetota</taxon>
        <taxon>Actinomycetes</taxon>
        <taxon>Streptosporangiales</taxon>
        <taxon>Nocardiopsidaceae</taxon>
        <taxon>Thermobifida</taxon>
    </lineage>
</organism>